<organism evidence="4 5">
    <name type="scientific">Lophiotrema nucula</name>
    <dbReference type="NCBI Taxonomy" id="690887"/>
    <lineage>
        <taxon>Eukaryota</taxon>
        <taxon>Fungi</taxon>
        <taxon>Dikarya</taxon>
        <taxon>Ascomycota</taxon>
        <taxon>Pezizomycotina</taxon>
        <taxon>Dothideomycetes</taxon>
        <taxon>Pleosporomycetidae</taxon>
        <taxon>Pleosporales</taxon>
        <taxon>Lophiotremataceae</taxon>
        <taxon>Lophiotrema</taxon>
    </lineage>
</organism>
<feature type="compositionally biased region" description="Polar residues" evidence="2">
    <location>
        <begin position="261"/>
        <end position="270"/>
    </location>
</feature>
<evidence type="ECO:0000259" key="3">
    <source>
        <dbReference type="PROSITE" id="PS50089"/>
    </source>
</evidence>
<sequence>MSSLVDRATFLAQYITVCDWPDHECLLCQESFSPDHTSVTFTHSTSCKGHTFCRDAITAWLNVDGVNTCPTCRHTLFELPLEEQWQEYHAVDYEDEVDEEPTYHILSAPDLRPQQPTWPVTRAGIEVVVQALWEEYWGLTAEYRSEYAFWYGDYSEDEAWANFGPSYGPRDVFISTAEERLRIDWSLLNGRHWRTIDQLTRKMTTVIRDICQVHISHKEGGDISPEEEFDIDPFKERADVTSWSVDRLAKMFARLADHTVEVSQDTQSNDDVMMEEAPEPEPSAIDEDESAPTATWEIERSANNNREVIDLTSESDEGAPELGAVNEDEAAPAPYEIEHSANNRGVIDLTGSDSDSDSDDDPDDLMPTRKTVTPTTTNLLIATLWSKYWATTSAYPNSLPSSKKPHGAHTSLLNRT</sequence>
<feature type="compositionally biased region" description="Acidic residues" evidence="2">
    <location>
        <begin position="272"/>
        <end position="290"/>
    </location>
</feature>
<evidence type="ECO:0000256" key="2">
    <source>
        <dbReference type="SAM" id="MobiDB-lite"/>
    </source>
</evidence>
<name>A0A6A5ZIA6_9PLEO</name>
<dbReference type="AlphaFoldDB" id="A0A6A5ZIA6"/>
<protein>
    <recommendedName>
        <fullName evidence="3">RING-type domain-containing protein</fullName>
    </recommendedName>
</protein>
<feature type="region of interest" description="Disordered" evidence="2">
    <location>
        <begin position="336"/>
        <end position="371"/>
    </location>
</feature>
<proteinExistence type="predicted"/>
<keyword evidence="1" id="KW-0862">Zinc</keyword>
<dbReference type="SUPFAM" id="SSF57850">
    <property type="entry name" value="RING/U-box"/>
    <property type="match status" value="1"/>
</dbReference>
<dbReference type="GO" id="GO:0008270">
    <property type="term" value="F:zinc ion binding"/>
    <property type="evidence" value="ECO:0007669"/>
    <property type="project" value="UniProtKB-KW"/>
</dbReference>
<keyword evidence="1" id="KW-0479">Metal-binding</keyword>
<evidence type="ECO:0000256" key="1">
    <source>
        <dbReference type="PROSITE-ProRule" id="PRU00175"/>
    </source>
</evidence>
<dbReference type="PROSITE" id="PS50089">
    <property type="entry name" value="ZF_RING_2"/>
    <property type="match status" value="1"/>
</dbReference>
<feature type="region of interest" description="Disordered" evidence="2">
    <location>
        <begin position="261"/>
        <end position="293"/>
    </location>
</feature>
<feature type="compositionally biased region" description="Acidic residues" evidence="2">
    <location>
        <begin position="354"/>
        <end position="364"/>
    </location>
</feature>
<gene>
    <name evidence="4" type="ORF">BDV96DRAFT_629545</name>
</gene>
<keyword evidence="1" id="KW-0863">Zinc-finger</keyword>
<dbReference type="Proteomes" id="UP000799770">
    <property type="component" value="Unassembled WGS sequence"/>
</dbReference>
<evidence type="ECO:0000313" key="4">
    <source>
        <dbReference type="EMBL" id="KAF2118985.1"/>
    </source>
</evidence>
<evidence type="ECO:0000313" key="5">
    <source>
        <dbReference type="Proteomes" id="UP000799770"/>
    </source>
</evidence>
<feature type="region of interest" description="Disordered" evidence="2">
    <location>
        <begin position="395"/>
        <end position="416"/>
    </location>
</feature>
<accession>A0A6A5ZIA6</accession>
<dbReference type="Gene3D" id="3.30.40.10">
    <property type="entry name" value="Zinc/RING finger domain, C3HC4 (zinc finger)"/>
    <property type="match status" value="1"/>
</dbReference>
<dbReference type="InterPro" id="IPR001841">
    <property type="entry name" value="Znf_RING"/>
</dbReference>
<feature type="domain" description="RING-type" evidence="3">
    <location>
        <begin position="25"/>
        <end position="73"/>
    </location>
</feature>
<reference evidence="4" key="1">
    <citation type="journal article" date="2020" name="Stud. Mycol.">
        <title>101 Dothideomycetes genomes: a test case for predicting lifestyles and emergence of pathogens.</title>
        <authorList>
            <person name="Haridas S."/>
            <person name="Albert R."/>
            <person name="Binder M."/>
            <person name="Bloem J."/>
            <person name="Labutti K."/>
            <person name="Salamov A."/>
            <person name="Andreopoulos B."/>
            <person name="Baker S."/>
            <person name="Barry K."/>
            <person name="Bills G."/>
            <person name="Bluhm B."/>
            <person name="Cannon C."/>
            <person name="Castanera R."/>
            <person name="Culley D."/>
            <person name="Daum C."/>
            <person name="Ezra D."/>
            <person name="Gonzalez J."/>
            <person name="Henrissat B."/>
            <person name="Kuo A."/>
            <person name="Liang C."/>
            <person name="Lipzen A."/>
            <person name="Lutzoni F."/>
            <person name="Magnuson J."/>
            <person name="Mondo S."/>
            <person name="Nolan M."/>
            <person name="Ohm R."/>
            <person name="Pangilinan J."/>
            <person name="Park H.-J."/>
            <person name="Ramirez L."/>
            <person name="Alfaro M."/>
            <person name="Sun H."/>
            <person name="Tritt A."/>
            <person name="Yoshinaga Y."/>
            <person name="Zwiers L.-H."/>
            <person name="Turgeon B."/>
            <person name="Goodwin S."/>
            <person name="Spatafora J."/>
            <person name="Crous P."/>
            <person name="Grigoriev I."/>
        </authorList>
    </citation>
    <scope>NUCLEOTIDE SEQUENCE</scope>
    <source>
        <strain evidence="4">CBS 627.86</strain>
    </source>
</reference>
<dbReference type="EMBL" id="ML977316">
    <property type="protein sequence ID" value="KAF2118985.1"/>
    <property type="molecule type" value="Genomic_DNA"/>
</dbReference>
<keyword evidence="5" id="KW-1185">Reference proteome</keyword>
<dbReference type="InterPro" id="IPR013083">
    <property type="entry name" value="Znf_RING/FYVE/PHD"/>
</dbReference>